<evidence type="ECO:0000256" key="1">
    <source>
        <dbReference type="ARBA" id="ARBA00004370"/>
    </source>
</evidence>
<dbReference type="PANTHER" id="PTHR33910:SF1">
    <property type="entry name" value="PROTEIN TRANSLOCASE SUBUNIT SECE"/>
    <property type="match status" value="1"/>
</dbReference>
<dbReference type="InterPro" id="IPR038379">
    <property type="entry name" value="SecE_sf"/>
</dbReference>
<keyword evidence="6 9" id="KW-1133">Transmembrane helix</keyword>
<dbReference type="GO" id="GO:0065002">
    <property type="term" value="P:intracellular protein transmembrane transport"/>
    <property type="evidence" value="ECO:0007669"/>
    <property type="project" value="UniProtKB-UniRule"/>
</dbReference>
<comment type="subunit">
    <text evidence="9">Component of the Sec protein translocase complex. Heterotrimer consisting of SecY, SecE and SecG subunits. The heterotrimers can form oligomers, although 1 heterotrimer is thought to be able to translocate proteins. Interacts with the ribosome. Interacts with SecDF, and other proteins may be involved. Interacts with SecA.</text>
</comment>
<feature type="transmembrane region" description="Helical" evidence="9">
    <location>
        <begin position="26"/>
        <end position="51"/>
    </location>
</feature>
<comment type="subcellular location">
    <subcellularLocation>
        <location evidence="9">Cell membrane</location>
        <topology evidence="9">Single-pass membrane protein</topology>
    </subcellularLocation>
    <subcellularLocation>
        <location evidence="1">Membrane</location>
    </subcellularLocation>
</comment>
<comment type="caution">
    <text evidence="10">The sequence shown here is derived from an EMBL/GenBank/DDBJ whole genome shotgun (WGS) entry which is preliminary data.</text>
</comment>
<accession>A0A1F8F1M4</accession>
<evidence type="ECO:0000256" key="5">
    <source>
        <dbReference type="ARBA" id="ARBA00022927"/>
    </source>
</evidence>
<dbReference type="AlphaFoldDB" id="A0A1F8F1M4"/>
<dbReference type="InterPro" id="IPR005807">
    <property type="entry name" value="SecE_bac"/>
</dbReference>
<comment type="similarity">
    <text evidence="9">Belongs to the SecE/SEC61-gamma family.</text>
</comment>
<dbReference type="PANTHER" id="PTHR33910">
    <property type="entry name" value="PROTEIN TRANSLOCASE SUBUNIT SECE"/>
    <property type="match status" value="1"/>
</dbReference>
<evidence type="ECO:0000256" key="4">
    <source>
        <dbReference type="ARBA" id="ARBA00022692"/>
    </source>
</evidence>
<dbReference type="GO" id="GO:0043952">
    <property type="term" value="P:protein transport by the Sec complex"/>
    <property type="evidence" value="ECO:0007669"/>
    <property type="project" value="UniProtKB-UniRule"/>
</dbReference>
<organism evidence="10 11">
    <name type="scientific">Candidatus Yanofskybacteria bacterium RIFCSPHIGHO2_01_FULL_48_25b</name>
    <dbReference type="NCBI Taxonomy" id="1802672"/>
    <lineage>
        <taxon>Bacteria</taxon>
        <taxon>Candidatus Yanofskyibacteriota</taxon>
    </lineage>
</organism>
<dbReference type="NCBIfam" id="TIGR00964">
    <property type="entry name" value="secE_bact"/>
    <property type="match status" value="1"/>
</dbReference>
<evidence type="ECO:0000256" key="6">
    <source>
        <dbReference type="ARBA" id="ARBA00022989"/>
    </source>
</evidence>
<reference evidence="10 11" key="1">
    <citation type="journal article" date="2016" name="Nat. Commun.">
        <title>Thousands of microbial genomes shed light on interconnected biogeochemical processes in an aquifer system.</title>
        <authorList>
            <person name="Anantharaman K."/>
            <person name="Brown C.T."/>
            <person name="Hug L.A."/>
            <person name="Sharon I."/>
            <person name="Castelle C.J."/>
            <person name="Probst A.J."/>
            <person name="Thomas B.C."/>
            <person name="Singh A."/>
            <person name="Wilkins M.J."/>
            <person name="Karaoz U."/>
            <person name="Brodie E.L."/>
            <person name="Williams K.H."/>
            <person name="Hubbard S.S."/>
            <person name="Banfield J.F."/>
        </authorList>
    </citation>
    <scope>NUCLEOTIDE SEQUENCE [LARGE SCALE GENOMIC DNA]</scope>
</reference>
<keyword evidence="5 9" id="KW-0653">Protein transport</keyword>
<protein>
    <recommendedName>
        <fullName evidence="9">Protein translocase subunit SecE</fullName>
    </recommendedName>
</protein>
<comment type="function">
    <text evidence="9">Essential subunit of the Sec protein translocation channel SecYEG. Clamps together the 2 halves of SecY. May contact the channel plug during translocation.</text>
</comment>
<evidence type="ECO:0000256" key="3">
    <source>
        <dbReference type="ARBA" id="ARBA00022475"/>
    </source>
</evidence>
<keyword evidence="3 9" id="KW-1003">Cell membrane</keyword>
<evidence type="ECO:0000256" key="7">
    <source>
        <dbReference type="ARBA" id="ARBA00023010"/>
    </source>
</evidence>
<evidence type="ECO:0000313" key="11">
    <source>
        <dbReference type="Proteomes" id="UP000177605"/>
    </source>
</evidence>
<evidence type="ECO:0000256" key="9">
    <source>
        <dbReference type="HAMAP-Rule" id="MF_00422"/>
    </source>
</evidence>
<dbReference type="Pfam" id="PF00584">
    <property type="entry name" value="SecE"/>
    <property type="match status" value="1"/>
</dbReference>
<dbReference type="InterPro" id="IPR001901">
    <property type="entry name" value="Translocase_SecE/Sec61-g"/>
</dbReference>
<keyword evidence="8 9" id="KW-0472">Membrane</keyword>
<proteinExistence type="inferred from homology"/>
<dbReference type="PROSITE" id="PS01067">
    <property type="entry name" value="SECE_SEC61G"/>
    <property type="match status" value="1"/>
</dbReference>
<dbReference type="EMBL" id="MGJM01000016">
    <property type="protein sequence ID" value="OGN06146.1"/>
    <property type="molecule type" value="Genomic_DNA"/>
</dbReference>
<evidence type="ECO:0000256" key="8">
    <source>
        <dbReference type="ARBA" id="ARBA00023136"/>
    </source>
</evidence>
<name>A0A1F8F1M4_9BACT</name>
<dbReference type="GO" id="GO:0009306">
    <property type="term" value="P:protein secretion"/>
    <property type="evidence" value="ECO:0007669"/>
    <property type="project" value="UniProtKB-UniRule"/>
</dbReference>
<dbReference type="GO" id="GO:0005886">
    <property type="term" value="C:plasma membrane"/>
    <property type="evidence" value="ECO:0007669"/>
    <property type="project" value="UniProtKB-SubCell"/>
</dbReference>
<dbReference type="Proteomes" id="UP000177605">
    <property type="component" value="Unassembled WGS sequence"/>
</dbReference>
<dbReference type="GO" id="GO:0008320">
    <property type="term" value="F:protein transmembrane transporter activity"/>
    <property type="evidence" value="ECO:0007669"/>
    <property type="project" value="UniProtKB-UniRule"/>
</dbReference>
<evidence type="ECO:0000313" key="10">
    <source>
        <dbReference type="EMBL" id="OGN06146.1"/>
    </source>
</evidence>
<sequence>MANLGQFFKEVRIEMAKVVWPTTRQLVVYTLVVILMSLLLAAFLGLVDLGFQKILTRFLLK</sequence>
<keyword evidence="7 9" id="KW-0811">Translocation</keyword>
<evidence type="ECO:0000256" key="2">
    <source>
        <dbReference type="ARBA" id="ARBA00022448"/>
    </source>
</evidence>
<gene>
    <name evidence="9" type="primary">secE</name>
    <name evidence="10" type="ORF">A2669_02775</name>
</gene>
<keyword evidence="4 9" id="KW-0812">Transmembrane</keyword>
<dbReference type="HAMAP" id="MF_00422">
    <property type="entry name" value="SecE"/>
    <property type="match status" value="1"/>
</dbReference>
<dbReference type="GO" id="GO:0006605">
    <property type="term" value="P:protein targeting"/>
    <property type="evidence" value="ECO:0007669"/>
    <property type="project" value="UniProtKB-UniRule"/>
</dbReference>
<dbReference type="Gene3D" id="1.20.5.1030">
    <property type="entry name" value="Preprotein translocase secy subunit"/>
    <property type="match status" value="1"/>
</dbReference>
<keyword evidence="2 9" id="KW-0813">Transport</keyword>